<reference evidence="3 4" key="1">
    <citation type="submission" date="2017-07" db="EMBL/GenBank/DDBJ databases">
        <title>Draft sequence of Rhodococcus enclensis 23b-28.</title>
        <authorList>
            <person name="Besaury L."/>
            <person name="Sancelme M."/>
            <person name="Amato P."/>
            <person name="Lallement A."/>
            <person name="Delort A.-M."/>
        </authorList>
    </citation>
    <scope>NUCLEOTIDE SEQUENCE [LARGE SCALE GENOMIC DNA]</scope>
    <source>
        <strain evidence="3 4">23b-28</strain>
    </source>
</reference>
<sequence>MTIAVRWMLAQPDLALELKGGARGVGREITFAHATELLDPFRWLTGGEFILTTGIRLPSTQQKRGRYLRMLDAAGVAAVGFGTGLSYPEVPADLVAVADEIGLPLIEVPLPTPFAAVVKRVMSRLAEQEYEAVLRASRAQPRMTRAVISGGTAATVRELAIATSATVLLLDVAGRVLESSPQLPTDDVIDELRATLGGGASSSVTLARSGASIAVQQISVGRTPYGYLAVISASALSYVDQILLGHANSLLALDFEKPARLRATQDQLNSHALGLLLTEDRDPAPAWQQIRQAADGEGMIRGLTVLADTSDVAGRVGAEIAEFMNKAGRQLFSRINDTRVTVLLRGTDDVEFARELLGGVSRSDLRALRVGLSARRVVAALAVAVEQSQLCASAAEIGGEPLEFAALTGSVLLSFDSTREVLNTLAETMITPIEDYDRDNGTELLASLRAFLEANGHWEAAAITMGVHRHTLRSRMAKVESLIDCRLEVARVRAELLLSIIARQS</sequence>
<dbReference type="RefSeq" id="WP_063315956.1">
    <property type="nucleotide sequence ID" value="NZ_JBEZWZ010000005.1"/>
</dbReference>
<dbReference type="Gene3D" id="1.10.10.2840">
    <property type="entry name" value="PucR C-terminal helix-turn-helix domain"/>
    <property type="match status" value="1"/>
</dbReference>
<evidence type="ECO:0000259" key="2">
    <source>
        <dbReference type="Pfam" id="PF13556"/>
    </source>
</evidence>
<accession>A0A2A5J5G0</accession>
<dbReference type="EMBL" id="NOVD01000023">
    <property type="protein sequence ID" value="PCK24824.1"/>
    <property type="molecule type" value="Genomic_DNA"/>
</dbReference>
<dbReference type="InterPro" id="IPR042070">
    <property type="entry name" value="PucR_C-HTH_sf"/>
</dbReference>
<dbReference type="InterPro" id="IPR025736">
    <property type="entry name" value="PucR_C-HTH_dom"/>
</dbReference>
<organism evidence="3 4">
    <name type="scientific">Rhodococcus qingshengii</name>
    <dbReference type="NCBI Taxonomy" id="334542"/>
    <lineage>
        <taxon>Bacteria</taxon>
        <taxon>Bacillati</taxon>
        <taxon>Actinomycetota</taxon>
        <taxon>Actinomycetes</taxon>
        <taxon>Mycobacteriales</taxon>
        <taxon>Nocardiaceae</taxon>
        <taxon>Rhodococcus</taxon>
        <taxon>Rhodococcus erythropolis group</taxon>
    </lineage>
</organism>
<dbReference type="Proteomes" id="UP000230886">
    <property type="component" value="Unassembled WGS sequence"/>
</dbReference>
<dbReference type="PANTHER" id="PTHR33744">
    <property type="entry name" value="CARBOHYDRATE DIACID REGULATOR"/>
    <property type="match status" value="1"/>
</dbReference>
<dbReference type="AlphaFoldDB" id="A0A2A5J5G0"/>
<gene>
    <name evidence="3" type="ORF">CHR55_23700</name>
</gene>
<name>A0A2A5J5G0_RHOSG</name>
<evidence type="ECO:0000259" key="1">
    <source>
        <dbReference type="Pfam" id="PF07905"/>
    </source>
</evidence>
<feature type="domain" description="PucR C-terminal helix-turn-helix" evidence="2">
    <location>
        <begin position="444"/>
        <end position="501"/>
    </location>
</feature>
<dbReference type="Pfam" id="PF07905">
    <property type="entry name" value="PucR"/>
    <property type="match status" value="1"/>
</dbReference>
<proteinExistence type="predicted"/>
<dbReference type="InterPro" id="IPR051448">
    <property type="entry name" value="CdaR-like_regulators"/>
</dbReference>
<dbReference type="Pfam" id="PF13556">
    <property type="entry name" value="HTH_30"/>
    <property type="match status" value="1"/>
</dbReference>
<feature type="domain" description="Purine catabolism PurC-like" evidence="1">
    <location>
        <begin position="8"/>
        <end position="125"/>
    </location>
</feature>
<evidence type="ECO:0000313" key="3">
    <source>
        <dbReference type="EMBL" id="PCK24824.1"/>
    </source>
</evidence>
<dbReference type="InterPro" id="IPR012914">
    <property type="entry name" value="PucR_dom"/>
</dbReference>
<protein>
    <submittedName>
        <fullName evidence="3">PucR family transcriptional regulator</fullName>
    </submittedName>
</protein>
<comment type="caution">
    <text evidence="3">The sequence shown here is derived from an EMBL/GenBank/DDBJ whole genome shotgun (WGS) entry which is preliminary data.</text>
</comment>
<evidence type="ECO:0000313" key="4">
    <source>
        <dbReference type="Proteomes" id="UP000230886"/>
    </source>
</evidence>
<dbReference type="PANTHER" id="PTHR33744:SF1">
    <property type="entry name" value="DNA-BINDING TRANSCRIPTIONAL ACTIVATOR ADER"/>
    <property type="match status" value="1"/>
</dbReference>